<dbReference type="EMBL" id="FPJG01000006">
    <property type="protein sequence ID" value="SFW63169.1"/>
    <property type="molecule type" value="Genomic_DNA"/>
</dbReference>
<accession>A0A1K1QU10</accession>
<dbReference type="RefSeq" id="WP_143168521.1">
    <property type="nucleotide sequence ID" value="NZ_FPJG01000006.1"/>
</dbReference>
<sequence>MTDYRLDGLSTRTFEHLIQSLALDAIANTVTPFGDGPDGGREATFSGVTHYGASPEYWDGYGIIQAKFLQRPKSSGSDGDWIARELQKELRKYHAHKARRDLDYYIIATNVTLSAVENSGGKDKVIKILEDFTKRNELKGFDIWDYDKIRILLDNNESVRRAYAAWITTGDVLMQISNWLSGHRPDYHKLIVNYLQKELLSDQYAKLEQAGHTAEEAIPLAQVFVDLPVTENVYLAAERYFGSLPEETRNFVEFVATESKRLLASRTSEDDIDAGRSRQAPGRFVLIGGPGQGKTTLGQYVCQMFRCSLLKDVSKTLLDLETRQVMQAFDSRATSGKLPIPGARRLPLRVVLSDFAAALAEKRTTSLLTYLTEAFCKRTNSDLSAREFEAIIVEYPIILVLDGLDEVPASSNRDQVLTAVQDFNIDIASSQMDVLIVATSRPQGYNEDFSPGVYRHLWLTPLPIEKALEYGENLAKVRFSDDSFRIEKIVGRLRLASRASATARIMRSPLQVTILTLLVDRRGQLPQERWALFDEYYTLIYQRETERDIPAAAILRERKDDIDAVHRIVGLLLQVESETSGSTDAKLTTDQFSKLVETYLASEGNTGDALASLRDAIIEGAANRLVFLVGLEAGQVGFEIRSLQEFMAAEGLLDAEDWLVQGRLRSVAGNANWRNVTVFAAGKIFAERRYLRDTIESICLDLNDDDSDLGSMVTYAGSELALDLLEDGPVARQPAKSRSLTRVALRLLQIAGAQFARRLAGVYQDSTRDIYVEELIGSFSSGDPEARKNSWLCLDALMHAGFVELQDLASRALIDYAPDPETISTILSEAKLPISGWHATFAESILPGANACEVRRLNAMTRLAIHEGRARLKGPDWLGAAVDSVSVQPLGRVKPVRIFNVDYKRPFGDASIVRLSSNEWSNISGGIEGMPSVKHPSWDLVQSVARFETSPSKERLAEAIHTMVDRQELYDNYFTLPPASSWPMQECLLMVLMEGRGERLAKAVEDGLLGDKKDWISWQNDWSKQGVPLAELATDALDVVNLKKSGRWFPVRASSLHFRLLDRSALEELVSLESPVLNRALIFDIANEVHGVRRRRFQASFIEKFISNLLIDTVRSGTWTIVDTFASANIWEPPINEEWVGALAAGIRAGGWDHGFRREGKLADWIWRAFCRFPEVHELICGLVSFESPPGFTQGDFDKLSRMDLSLNPEARICRAIIGLRSGASLDAVWSDVVAAFDDSQCSVNAIFEAVRSDSFTNPDQMEKLLKLYNLAFKSPERKSIAVATIRAALRGRQSVLIDREKWLELGFDATVRDVITLSDVK</sequence>
<proteinExistence type="predicted"/>
<gene>
    <name evidence="1" type="ORF">SAMN04489730_2221</name>
</gene>
<evidence type="ECO:0008006" key="3">
    <source>
        <dbReference type="Google" id="ProtNLM"/>
    </source>
</evidence>
<reference evidence="2" key="1">
    <citation type="submission" date="2016-11" db="EMBL/GenBank/DDBJ databases">
        <authorList>
            <person name="Varghese N."/>
            <person name="Submissions S."/>
        </authorList>
    </citation>
    <scope>NUCLEOTIDE SEQUENCE [LARGE SCALE GENOMIC DNA]</scope>
    <source>
        <strain evidence="2">DSM 44671</strain>
    </source>
</reference>
<keyword evidence="2" id="KW-1185">Reference proteome</keyword>
<dbReference type="OrthoDB" id="5379188at2"/>
<evidence type="ECO:0000313" key="2">
    <source>
        <dbReference type="Proteomes" id="UP000182740"/>
    </source>
</evidence>
<name>A0A1K1QU10_9PSEU</name>
<dbReference type="SUPFAM" id="SSF52540">
    <property type="entry name" value="P-loop containing nucleoside triphosphate hydrolases"/>
    <property type="match status" value="1"/>
</dbReference>
<evidence type="ECO:0000313" key="1">
    <source>
        <dbReference type="EMBL" id="SFW63169.1"/>
    </source>
</evidence>
<dbReference type="InterPro" id="IPR027417">
    <property type="entry name" value="P-loop_NTPase"/>
</dbReference>
<protein>
    <recommendedName>
        <fullName evidence="3">NACHT domain-containing protein</fullName>
    </recommendedName>
</protein>
<dbReference type="Proteomes" id="UP000182740">
    <property type="component" value="Unassembled WGS sequence"/>
</dbReference>
<organism evidence="1 2">
    <name type="scientific">Amycolatopsis australiensis</name>
    <dbReference type="NCBI Taxonomy" id="546364"/>
    <lineage>
        <taxon>Bacteria</taxon>
        <taxon>Bacillati</taxon>
        <taxon>Actinomycetota</taxon>
        <taxon>Actinomycetes</taxon>
        <taxon>Pseudonocardiales</taxon>
        <taxon>Pseudonocardiaceae</taxon>
        <taxon>Amycolatopsis</taxon>
    </lineage>
</organism>
<dbReference type="Gene3D" id="3.40.50.300">
    <property type="entry name" value="P-loop containing nucleotide triphosphate hydrolases"/>
    <property type="match status" value="1"/>
</dbReference>